<comment type="caution">
    <text evidence="1">The sequence shown here is derived from an EMBL/GenBank/DDBJ whole genome shotgun (WGS) entry which is preliminary data.</text>
</comment>
<dbReference type="EMBL" id="BJNE01000007">
    <property type="protein sequence ID" value="GEC12796.1"/>
    <property type="molecule type" value="Genomic_DNA"/>
</dbReference>
<keyword evidence="2" id="KW-1185">Reference proteome</keyword>
<gene>
    <name evidence="1" type="ORF">ANI01nite_19990</name>
</gene>
<accession>A0ABQ0RLV4</accession>
<dbReference type="Proteomes" id="UP000316242">
    <property type="component" value="Unassembled WGS sequence"/>
</dbReference>
<protein>
    <submittedName>
        <fullName evidence="1">Uncharacterized protein</fullName>
    </submittedName>
</protein>
<dbReference type="InterPro" id="IPR011047">
    <property type="entry name" value="Quinoprotein_ADH-like_sf"/>
</dbReference>
<proteinExistence type="predicted"/>
<organism evidence="1 2">
    <name type="scientific">Glutamicibacter nicotianae</name>
    <name type="common">Arthrobacter nicotianae</name>
    <dbReference type="NCBI Taxonomy" id="37929"/>
    <lineage>
        <taxon>Bacteria</taxon>
        <taxon>Bacillati</taxon>
        <taxon>Actinomycetota</taxon>
        <taxon>Actinomycetes</taxon>
        <taxon>Micrococcales</taxon>
        <taxon>Micrococcaceae</taxon>
        <taxon>Glutamicibacter</taxon>
    </lineage>
</organism>
<sequence>MGSGNRAFYLFELGGRDFEWDMATDSMLVGLDPQTGDGRWLLPGADYSCLGILDLHGVHTGSTLVTCQINSGTAEVNAQDDGTAKLGGIKNFEGNFVGIDVHSGKEKWSFPMPDMADKELVEKLRLQQQFLAGDNSVVLPLAEGAQVVDIDSGEAVGIEQGLGQAVLCTMELDGVDV</sequence>
<evidence type="ECO:0000313" key="1">
    <source>
        <dbReference type="EMBL" id="GEC12796.1"/>
    </source>
</evidence>
<name>A0ABQ0RLV4_GLUNI</name>
<evidence type="ECO:0000313" key="2">
    <source>
        <dbReference type="Proteomes" id="UP000316242"/>
    </source>
</evidence>
<reference evidence="1 2" key="1">
    <citation type="submission" date="2019-06" db="EMBL/GenBank/DDBJ databases">
        <title>Whole genome shotgun sequence of Glutamicibacter nicotianae NBRC 14234.</title>
        <authorList>
            <person name="Hosoyama A."/>
            <person name="Uohara A."/>
            <person name="Ohji S."/>
            <person name="Ichikawa N."/>
        </authorList>
    </citation>
    <scope>NUCLEOTIDE SEQUENCE [LARGE SCALE GENOMIC DNA]</scope>
    <source>
        <strain evidence="1 2">NBRC 14234</strain>
    </source>
</reference>
<dbReference type="SUPFAM" id="SSF50998">
    <property type="entry name" value="Quinoprotein alcohol dehydrogenase-like"/>
    <property type="match status" value="1"/>
</dbReference>